<dbReference type="AlphaFoldDB" id="A0AAD9CXI1"/>
<organism evidence="2 3">
    <name type="scientific">Papiliotrema laurentii</name>
    <name type="common">Cryptococcus laurentii</name>
    <dbReference type="NCBI Taxonomy" id="5418"/>
    <lineage>
        <taxon>Eukaryota</taxon>
        <taxon>Fungi</taxon>
        <taxon>Dikarya</taxon>
        <taxon>Basidiomycota</taxon>
        <taxon>Agaricomycotina</taxon>
        <taxon>Tremellomycetes</taxon>
        <taxon>Tremellales</taxon>
        <taxon>Rhynchogastremaceae</taxon>
        <taxon>Papiliotrema</taxon>
    </lineage>
</organism>
<name>A0AAD9CXI1_PAPLA</name>
<gene>
    <name evidence="2" type="ORF">DB88DRAFT_473397</name>
</gene>
<keyword evidence="3" id="KW-1185">Reference proteome</keyword>
<dbReference type="Proteomes" id="UP001182556">
    <property type="component" value="Unassembled WGS sequence"/>
</dbReference>
<evidence type="ECO:0000313" key="3">
    <source>
        <dbReference type="Proteomes" id="UP001182556"/>
    </source>
</evidence>
<dbReference type="EMBL" id="JAODAN010000006">
    <property type="protein sequence ID" value="KAK1923764.1"/>
    <property type="molecule type" value="Genomic_DNA"/>
</dbReference>
<feature type="region of interest" description="Disordered" evidence="1">
    <location>
        <begin position="212"/>
        <end position="241"/>
    </location>
</feature>
<sequence length="241" mass="26490">MSILKRELFAPIVYPSSNPSLHAGANRTNPIHRRHDEEHTGGVISTGTGACSPGNDKIKRVWPVLHRSRVCVDTFEVSGISRSSSKYFKTEIISGVAFDIQPEAYTAIGSLFQPCDDDRWRPHGRAAYGNVRSLDSTHSGYNIRKPSDDRAGCMWLVAFLCELGILTAVASAPYPTPQTLDSFVHINRYTPEPLSLSSELLASTNRSILVGTEQQSEKRWNGSNRPNGQTPSGHICISRPA</sequence>
<evidence type="ECO:0000256" key="1">
    <source>
        <dbReference type="SAM" id="MobiDB-lite"/>
    </source>
</evidence>
<feature type="compositionally biased region" description="Polar residues" evidence="1">
    <location>
        <begin position="221"/>
        <end position="232"/>
    </location>
</feature>
<comment type="caution">
    <text evidence="2">The sequence shown here is derived from an EMBL/GenBank/DDBJ whole genome shotgun (WGS) entry which is preliminary data.</text>
</comment>
<reference evidence="2" key="1">
    <citation type="submission" date="2023-02" db="EMBL/GenBank/DDBJ databases">
        <title>Identification and recombinant expression of a fungal hydrolase from Papiliotrema laurentii that hydrolyzes apple cutin and clears colloidal polyester polyurethane.</title>
        <authorList>
            <consortium name="DOE Joint Genome Institute"/>
            <person name="Roman V.A."/>
            <person name="Bojanowski C."/>
            <person name="Crable B.R."/>
            <person name="Wagner D.N."/>
            <person name="Hung C.S."/>
            <person name="Nadeau L.J."/>
            <person name="Schratz L."/>
            <person name="Haridas S."/>
            <person name="Pangilinan J."/>
            <person name="Lipzen A."/>
            <person name="Na H."/>
            <person name="Yan M."/>
            <person name="Ng V."/>
            <person name="Grigoriev I.V."/>
            <person name="Spatafora J.W."/>
            <person name="Barlow D."/>
            <person name="Biffinger J."/>
            <person name="Kelley-Loughnane N."/>
            <person name="Varaljay V.A."/>
            <person name="Crookes-Goodson W.J."/>
        </authorList>
    </citation>
    <scope>NUCLEOTIDE SEQUENCE</scope>
    <source>
        <strain evidence="2">5307AH</strain>
    </source>
</reference>
<proteinExistence type="predicted"/>
<feature type="region of interest" description="Disordered" evidence="1">
    <location>
        <begin position="21"/>
        <end position="49"/>
    </location>
</feature>
<evidence type="ECO:0000313" key="2">
    <source>
        <dbReference type="EMBL" id="KAK1923764.1"/>
    </source>
</evidence>
<accession>A0AAD9CXI1</accession>
<protein>
    <submittedName>
        <fullName evidence="2">Uncharacterized protein</fullName>
    </submittedName>
</protein>